<proteinExistence type="inferred from homology"/>
<feature type="domain" description="YCII-related" evidence="2">
    <location>
        <begin position="1"/>
        <end position="88"/>
    </location>
</feature>
<dbReference type="OrthoDB" id="8968203at2"/>
<dbReference type="HOGENOM" id="CLU_110355_7_0_11"/>
<dbReference type="EMBL" id="LT906467">
    <property type="protein sequence ID" value="SNV74888.1"/>
    <property type="molecule type" value="Genomic_DNA"/>
</dbReference>
<reference evidence="3 5" key="1">
    <citation type="submission" date="2014-08" db="EMBL/GenBank/DDBJ databases">
        <title>Complete genome sequence of Corynebacterium imitans DSM 44264, isolated from a five-month-old boy with suspected pharyngeal diphtheria.</title>
        <authorList>
            <person name="Mollmann S."/>
            <person name="Albersmeier A."/>
            <person name="Ruckert C."/>
            <person name="Tauch A."/>
        </authorList>
    </citation>
    <scope>NUCLEOTIDE SEQUENCE [LARGE SCALE GENOMIC DNA]</scope>
    <source>
        <strain evidence="3 5">DSM 44264</strain>
    </source>
</reference>
<dbReference type="STRING" id="156978.CIMIT_07440"/>
<dbReference type="Proteomes" id="UP000215374">
    <property type="component" value="Chromosome 1"/>
</dbReference>
<dbReference type="AlphaFoldDB" id="A0A076NS56"/>
<dbReference type="eggNOG" id="COG2350">
    <property type="taxonomic scope" value="Bacteria"/>
</dbReference>
<organism evidence="3 5">
    <name type="scientific">Corynebacterium imitans</name>
    <dbReference type="NCBI Taxonomy" id="156978"/>
    <lineage>
        <taxon>Bacteria</taxon>
        <taxon>Bacillati</taxon>
        <taxon>Actinomycetota</taxon>
        <taxon>Actinomycetes</taxon>
        <taxon>Mycobacteriales</taxon>
        <taxon>Corynebacteriaceae</taxon>
        <taxon>Corynebacterium</taxon>
    </lineage>
</organism>
<dbReference type="RefSeq" id="WP_038591094.1">
    <property type="nucleotide sequence ID" value="NZ_CP009211.1"/>
</dbReference>
<dbReference type="EMBL" id="CP009211">
    <property type="protein sequence ID" value="AIJ33757.1"/>
    <property type="molecule type" value="Genomic_DNA"/>
</dbReference>
<dbReference type="Proteomes" id="UP000028780">
    <property type="component" value="Chromosome"/>
</dbReference>
<evidence type="ECO:0000313" key="4">
    <source>
        <dbReference type="EMBL" id="SNV74888.1"/>
    </source>
</evidence>
<accession>A0A076NS56</accession>
<dbReference type="KEGG" id="cii:CIMIT_07440"/>
<evidence type="ECO:0000313" key="3">
    <source>
        <dbReference type="EMBL" id="AIJ33757.1"/>
    </source>
</evidence>
<evidence type="ECO:0000256" key="1">
    <source>
        <dbReference type="ARBA" id="ARBA00007689"/>
    </source>
</evidence>
<dbReference type="Pfam" id="PF03795">
    <property type="entry name" value="YCII"/>
    <property type="match status" value="1"/>
</dbReference>
<evidence type="ECO:0000259" key="2">
    <source>
        <dbReference type="Pfam" id="PF03795"/>
    </source>
</evidence>
<keyword evidence="5" id="KW-1185">Reference proteome</keyword>
<reference evidence="4 6" key="2">
    <citation type="submission" date="2017-06" db="EMBL/GenBank/DDBJ databases">
        <authorList>
            <consortium name="Pathogen Informatics"/>
        </authorList>
    </citation>
    <scope>NUCLEOTIDE SEQUENCE [LARGE SCALE GENOMIC DNA]</scope>
    <source>
        <strain evidence="4 6">NCTC13015</strain>
    </source>
</reference>
<evidence type="ECO:0000313" key="6">
    <source>
        <dbReference type="Proteomes" id="UP000215374"/>
    </source>
</evidence>
<protein>
    <submittedName>
        <fullName evidence="4">YCII-related domain protein</fullName>
    </submittedName>
</protein>
<dbReference type="InterPro" id="IPR005545">
    <property type="entry name" value="YCII"/>
</dbReference>
<dbReference type="Gene3D" id="3.30.70.1060">
    <property type="entry name" value="Dimeric alpha+beta barrel"/>
    <property type="match status" value="1"/>
</dbReference>
<gene>
    <name evidence="3" type="ORF">CIMIT_07440</name>
    <name evidence="4" type="ORF">SAMEA4535761_01548</name>
</gene>
<comment type="similarity">
    <text evidence="1">Belongs to the YciI family.</text>
</comment>
<dbReference type="SUPFAM" id="SSF54909">
    <property type="entry name" value="Dimeric alpha+beta barrel"/>
    <property type="match status" value="1"/>
</dbReference>
<name>A0A076NS56_9CORY</name>
<sequence>MKYFAFTYTYGADAALVDATRPAHREFISSQLSLGRIVGSGPYAGGEQALIILQLPDTASVADAEEIMDADPYTVERALAGREVHEWNPVSNIFSGD</sequence>
<evidence type="ECO:0000313" key="5">
    <source>
        <dbReference type="Proteomes" id="UP000028780"/>
    </source>
</evidence>
<dbReference type="InterPro" id="IPR011008">
    <property type="entry name" value="Dimeric_a/b-barrel"/>
</dbReference>